<dbReference type="SUPFAM" id="SSF52540">
    <property type="entry name" value="P-loop containing nucleoside triphosphate hydrolases"/>
    <property type="match status" value="1"/>
</dbReference>
<name>A0A5B9D6G3_9ARCH</name>
<organism evidence="4 5">
    <name type="scientific">Promethearchaeum syntrophicum</name>
    <dbReference type="NCBI Taxonomy" id="2594042"/>
    <lineage>
        <taxon>Archaea</taxon>
        <taxon>Promethearchaeati</taxon>
        <taxon>Promethearchaeota</taxon>
        <taxon>Promethearchaeia</taxon>
        <taxon>Promethearchaeales</taxon>
        <taxon>Promethearchaeaceae</taxon>
        <taxon>Promethearchaeum</taxon>
    </lineage>
</organism>
<reference evidence="4 5" key="2">
    <citation type="journal article" date="2024" name="Int. J. Syst. Evol. Microbiol.">
        <title>Promethearchaeum syntrophicum gen. nov., sp. nov., an anaerobic, obligately syntrophic archaeon, the first isolate of the lineage 'Asgard' archaea, and proposal of the new archaeal phylum Promethearchaeota phyl. nov. and kingdom Promethearchaeati regn. nov.</title>
        <authorList>
            <person name="Imachi H."/>
            <person name="Nobu M.K."/>
            <person name="Kato S."/>
            <person name="Takaki Y."/>
            <person name="Miyazaki M."/>
            <person name="Miyata M."/>
            <person name="Ogawara M."/>
            <person name="Saito Y."/>
            <person name="Sakai S."/>
            <person name="Tahara Y.O."/>
            <person name="Takano Y."/>
            <person name="Tasumi E."/>
            <person name="Uematsu K."/>
            <person name="Yoshimura T."/>
            <person name="Itoh T."/>
            <person name="Ohkuma M."/>
            <person name="Takai K."/>
        </authorList>
    </citation>
    <scope>NUCLEOTIDE SEQUENCE [LARGE SCALE GENOMIC DNA]</scope>
    <source>
        <strain evidence="4 5">MK-D1</strain>
    </source>
</reference>
<dbReference type="InterPro" id="IPR003395">
    <property type="entry name" value="RecF/RecN/SMC_N"/>
</dbReference>
<dbReference type="Gene3D" id="3.40.50.300">
    <property type="entry name" value="P-loop containing nucleotide triphosphate hydrolases"/>
    <property type="match status" value="2"/>
</dbReference>
<dbReference type="GO" id="GO:0030915">
    <property type="term" value="C:Smc5-Smc6 complex"/>
    <property type="evidence" value="ECO:0007669"/>
    <property type="project" value="TreeGrafter"/>
</dbReference>
<reference evidence="4 5" key="1">
    <citation type="journal article" date="2020" name="Nature">
        <title>Isolation of an archaeon at the prokaryote-eukaryote interface.</title>
        <authorList>
            <person name="Imachi H."/>
            <person name="Nobu M.K."/>
            <person name="Nakahara N."/>
            <person name="Morono Y."/>
            <person name="Ogawara M."/>
            <person name="Takaki Y."/>
            <person name="Takano Y."/>
            <person name="Uematsu K."/>
            <person name="Ikuta T."/>
            <person name="Ito M."/>
            <person name="Matsui Y."/>
            <person name="Miyazaki M."/>
            <person name="Murata K."/>
            <person name="Saito Y."/>
            <person name="Sakai S."/>
            <person name="Song C."/>
            <person name="Tasumi E."/>
            <person name="Yamanaka Y."/>
            <person name="Yamaguchi T."/>
            <person name="Kamagata Y."/>
            <person name="Tamaki H."/>
            <person name="Takai K."/>
        </authorList>
    </citation>
    <scope>NUCLEOTIDE SEQUENCE [LARGE SCALE GENOMIC DNA]</scope>
    <source>
        <strain evidence="4 5">MK-D1</strain>
    </source>
</reference>
<dbReference type="GO" id="GO:0003697">
    <property type="term" value="F:single-stranded DNA binding"/>
    <property type="evidence" value="ECO:0007669"/>
    <property type="project" value="TreeGrafter"/>
</dbReference>
<protein>
    <submittedName>
        <fullName evidence="4">AAA family ATPase</fullName>
    </submittedName>
</protein>
<dbReference type="GO" id="GO:0051276">
    <property type="term" value="P:chromosome organization"/>
    <property type="evidence" value="ECO:0007669"/>
    <property type="project" value="InterPro"/>
</dbReference>
<dbReference type="Pfam" id="PF02463">
    <property type="entry name" value="SMC_N"/>
    <property type="match status" value="1"/>
</dbReference>
<feature type="coiled-coil region" evidence="2">
    <location>
        <begin position="871"/>
        <end position="947"/>
    </location>
</feature>
<evidence type="ECO:0000259" key="3">
    <source>
        <dbReference type="Pfam" id="PF02463"/>
    </source>
</evidence>
<dbReference type="InterPro" id="IPR036277">
    <property type="entry name" value="SMC_hinge_sf"/>
</dbReference>
<accession>A0A5B9D6G3</accession>
<dbReference type="GeneID" id="41328498"/>
<feature type="domain" description="RecF/RecN/SMC N-terminal" evidence="3">
    <location>
        <begin position="39"/>
        <end position="163"/>
    </location>
</feature>
<dbReference type="PANTHER" id="PTHR45916">
    <property type="entry name" value="STRUCTURAL MAINTENANCE OF CHROMOSOMES PROTEIN 5"/>
    <property type="match status" value="1"/>
</dbReference>
<evidence type="ECO:0000256" key="2">
    <source>
        <dbReference type="SAM" id="Coils"/>
    </source>
</evidence>
<dbReference type="PANTHER" id="PTHR45916:SF1">
    <property type="entry name" value="STRUCTURAL MAINTENANCE OF CHROMOSOMES PROTEIN 5"/>
    <property type="match status" value="1"/>
</dbReference>
<sequence length="1180" mass="137914">MTEMKGLAENIEKTKSMELSPILDEKKEVIKDFKNKIKLEKIILEDFISFDYNEVIFHPEFTIITGPNGVGKSSIYHALKFVLGSNDYDGRYNKWSNFIRTGQKYAIVTLYLQFSGKKYCLKRTVFKDKAPKFSFQGPDEKEFHDVSAKKIQEFVDKIGIDPDHVFSFMSQGKIGSLKNFKDEALCTFVEKGLGLNILRENILSQKERIIYLKKEFSVLISQRDSMKYQLVELEPKLKRLEKKRSLLSKLEGLDNELLWAQKEDIIKQIDVYRDQIHFKENSIKDLELNISTLQEEENSIEENLKQEKDEYKITIDIFAQKKAHLEILKKEINKWTSEKNQIADKIEKISKDIDKLQLDINKQGFELKSYQKSMDDLKTLTGEAKLLLKSYEDEERSLNKKFIKYREILFEFDSKTQIVSNLEDNLKEIEESHNKKESEINEKAKEIQKIDHELKDFKWFMENPKKDLQIKMKALVEKYQKSINIFNDDLVQLQIQYKTLTSEIERVKQSVHDKSMPKPKSIISMMDEIKQRNMQSIGPLIDYITFDPLYQMAVESIFGSRVLYSFIAKNHEEFALLKNMAQRYNARCNLYLEKQKNLTPLPSLNDSQEMGVFGYLAEIIKPTIPEPAIQKVIHSVASITLVVKDHIAGTNYTQKFKSRNWIVTLDGEQLRPKKFVLEARPYISNNKQKITSVSQAKIILNELNEKSERNRHNYNKRSSDLQNLKEKHKKVLKDLAQIDVLLVKYKQKEITTKVKNALINEREKNYTKIQEKKKKIEVIKKEIEILKEKLPDDSILNHDRLTQLPNLIVTQKNKITEYESKKDINIQQINDIKIKENLLSNEINAKTKEKQEIISDLTSQDKHYYDLIQENIKLTGQIKNIKNEIEESNTKITSLELEEKKISEEKNQLLIRKATLKNSIDDIKSYIEEKEKKIERISNILKEIKEKVYPKRPIIEIQNDIEEINKILRSYFDVDENIILEKQRIEDSIKKILEKQETSDKEIKAAKEAELKIEQNYLNKFEKSVDILEDLVNKKLKFTQTDFNVNLNLEGEIEEFKLTIKAVSTKNQKNVRPFTALSGGEQSMVGISLMLSLHYFNPSPFNIYDEIEMFLDNLNAEIIAKLIFEITTSGIQCILIMPDSSISILYYANKVIGISKNGTNGSSTVHYAKARKNSNFQTLN</sequence>
<evidence type="ECO:0000313" key="4">
    <source>
        <dbReference type="EMBL" id="QEE14684.1"/>
    </source>
</evidence>
<dbReference type="GO" id="GO:0005524">
    <property type="term" value="F:ATP binding"/>
    <property type="evidence" value="ECO:0007669"/>
    <property type="project" value="InterPro"/>
</dbReference>
<dbReference type="Gene3D" id="3.30.70.1620">
    <property type="match status" value="1"/>
</dbReference>
<dbReference type="KEGG" id="psyt:DSAG12_00497"/>
<dbReference type="InterPro" id="IPR027417">
    <property type="entry name" value="P-loop_NTPase"/>
</dbReference>
<proteinExistence type="predicted"/>
<feature type="coiled-coil region" evidence="2">
    <location>
        <begin position="412"/>
        <end position="510"/>
    </location>
</feature>
<dbReference type="EMBL" id="CP042905">
    <property type="protein sequence ID" value="QEE14684.1"/>
    <property type="molecule type" value="Genomic_DNA"/>
</dbReference>
<dbReference type="GO" id="GO:0000724">
    <property type="term" value="P:double-strand break repair via homologous recombination"/>
    <property type="evidence" value="ECO:0007669"/>
    <property type="project" value="TreeGrafter"/>
</dbReference>
<feature type="coiled-coil region" evidence="2">
    <location>
        <begin position="269"/>
        <end position="359"/>
    </location>
</feature>
<dbReference type="Proteomes" id="UP000321408">
    <property type="component" value="Chromosome"/>
</dbReference>
<dbReference type="AlphaFoldDB" id="A0A5B9D6G3"/>
<dbReference type="SUPFAM" id="SSF75553">
    <property type="entry name" value="Smc hinge domain"/>
    <property type="match status" value="1"/>
</dbReference>
<keyword evidence="1 2" id="KW-0175">Coiled coil</keyword>
<gene>
    <name evidence="4" type="ORF">DSAG12_00497</name>
</gene>
<evidence type="ECO:0000256" key="1">
    <source>
        <dbReference type="ARBA" id="ARBA00023054"/>
    </source>
</evidence>
<dbReference type="OrthoDB" id="25344at2157"/>
<keyword evidence="5" id="KW-1185">Reference proteome</keyword>
<dbReference type="RefSeq" id="WP_147661627.1">
    <property type="nucleotide sequence ID" value="NZ_CP042905.2"/>
</dbReference>
<evidence type="ECO:0000313" key="5">
    <source>
        <dbReference type="Proteomes" id="UP000321408"/>
    </source>
</evidence>